<keyword evidence="6" id="KW-0808">Transferase</keyword>
<protein>
    <recommendedName>
        <fullName evidence="5">transketolase</fullName>
        <ecNumber evidence="5">2.2.1.1</ecNumber>
    </recommendedName>
</protein>
<keyword evidence="7" id="KW-0479">Metal-binding</keyword>
<dbReference type="EC" id="2.2.1.1" evidence="5"/>
<evidence type="ECO:0000256" key="9">
    <source>
        <dbReference type="ARBA" id="ARBA00023052"/>
    </source>
</evidence>
<dbReference type="GO" id="GO:0006098">
    <property type="term" value="P:pentose-phosphate shunt"/>
    <property type="evidence" value="ECO:0007669"/>
    <property type="project" value="TreeGrafter"/>
</dbReference>
<evidence type="ECO:0000256" key="3">
    <source>
        <dbReference type="ARBA" id="ARBA00007131"/>
    </source>
</evidence>
<dbReference type="GO" id="GO:0046872">
    <property type="term" value="F:metal ion binding"/>
    <property type="evidence" value="ECO:0007669"/>
    <property type="project" value="UniProtKB-KW"/>
</dbReference>
<keyword evidence="8" id="KW-0460">Magnesium</keyword>
<evidence type="ECO:0000313" key="11">
    <source>
        <dbReference type="EMBL" id="KKL14170.1"/>
    </source>
</evidence>
<evidence type="ECO:0000256" key="6">
    <source>
        <dbReference type="ARBA" id="ARBA00022679"/>
    </source>
</evidence>
<organism evidence="11">
    <name type="scientific">marine sediment metagenome</name>
    <dbReference type="NCBI Taxonomy" id="412755"/>
    <lineage>
        <taxon>unclassified sequences</taxon>
        <taxon>metagenomes</taxon>
        <taxon>ecological metagenomes</taxon>
    </lineage>
</organism>
<evidence type="ECO:0000256" key="8">
    <source>
        <dbReference type="ARBA" id="ARBA00022842"/>
    </source>
</evidence>
<keyword evidence="9" id="KW-0786">Thiamine pyrophosphate</keyword>
<evidence type="ECO:0000256" key="5">
    <source>
        <dbReference type="ARBA" id="ARBA00013152"/>
    </source>
</evidence>
<comment type="similarity">
    <text evidence="3">Belongs to the transketolase family.</text>
</comment>
<reference evidence="11" key="1">
    <citation type="journal article" date="2015" name="Nature">
        <title>Complex archaea that bridge the gap between prokaryotes and eukaryotes.</title>
        <authorList>
            <person name="Spang A."/>
            <person name="Saw J.H."/>
            <person name="Jorgensen S.L."/>
            <person name="Zaremba-Niedzwiedzka K."/>
            <person name="Martijn J."/>
            <person name="Lind A.E."/>
            <person name="van Eijk R."/>
            <person name="Schleper C."/>
            <person name="Guy L."/>
            <person name="Ettema T.J."/>
        </authorList>
    </citation>
    <scope>NUCLEOTIDE SEQUENCE</scope>
</reference>
<dbReference type="InterPro" id="IPR009014">
    <property type="entry name" value="Transketo_C/PFOR_II"/>
</dbReference>
<evidence type="ECO:0000256" key="2">
    <source>
        <dbReference type="ARBA" id="ARBA00001964"/>
    </source>
</evidence>
<evidence type="ECO:0000256" key="4">
    <source>
        <dbReference type="ARBA" id="ARBA00011738"/>
    </source>
</evidence>
<evidence type="ECO:0000256" key="1">
    <source>
        <dbReference type="ARBA" id="ARBA00001946"/>
    </source>
</evidence>
<dbReference type="FunFam" id="3.40.50.920:FF:000003">
    <property type="entry name" value="Transketolase"/>
    <property type="match status" value="1"/>
</dbReference>
<dbReference type="PANTHER" id="PTHR43522:SF2">
    <property type="entry name" value="TRANSKETOLASE 1-RELATED"/>
    <property type="match status" value="1"/>
</dbReference>
<feature type="domain" description="Transketolase-like C-terminal" evidence="10">
    <location>
        <begin position="34"/>
        <end position="146"/>
    </location>
</feature>
<dbReference type="PANTHER" id="PTHR43522">
    <property type="entry name" value="TRANSKETOLASE"/>
    <property type="match status" value="1"/>
</dbReference>
<evidence type="ECO:0000256" key="7">
    <source>
        <dbReference type="ARBA" id="ARBA00022723"/>
    </source>
</evidence>
<dbReference type="GO" id="GO:0004802">
    <property type="term" value="F:transketolase activity"/>
    <property type="evidence" value="ECO:0007669"/>
    <property type="project" value="UniProtKB-EC"/>
</dbReference>
<comment type="cofactor">
    <cofactor evidence="2">
        <name>thiamine diphosphate</name>
        <dbReference type="ChEBI" id="CHEBI:58937"/>
    </cofactor>
</comment>
<name>A0A0F9AXJ6_9ZZZZ</name>
<dbReference type="Pfam" id="PF22613">
    <property type="entry name" value="Transketolase_C_1"/>
    <property type="match status" value="1"/>
</dbReference>
<sequence>ALTHIGPTALILSRQGLPTLTETNVSFEDGLSKGAYIVKKEKIKPDYTLFATGSELTLALEVAKELEKAHQKDVRVVSFPCFEIFEKQSKEYKDKIIKGDLGTRVAIEAGSEMGWYKYIGLNGIAITVNRFGMSAPANKIKEEFGFSVNAIIKKLV</sequence>
<proteinExistence type="inferred from homology"/>
<dbReference type="SUPFAM" id="SSF52922">
    <property type="entry name" value="TK C-terminal domain-like"/>
    <property type="match status" value="1"/>
</dbReference>
<feature type="non-terminal residue" evidence="11">
    <location>
        <position position="1"/>
    </location>
</feature>
<dbReference type="InterPro" id="IPR055152">
    <property type="entry name" value="Transketolase-like_C_2"/>
</dbReference>
<evidence type="ECO:0000259" key="10">
    <source>
        <dbReference type="Pfam" id="PF22613"/>
    </source>
</evidence>
<dbReference type="GO" id="GO:0005829">
    <property type="term" value="C:cytosol"/>
    <property type="evidence" value="ECO:0007669"/>
    <property type="project" value="TreeGrafter"/>
</dbReference>
<comment type="caution">
    <text evidence="11">The sequence shown here is derived from an EMBL/GenBank/DDBJ whole genome shotgun (WGS) entry which is preliminary data.</text>
</comment>
<comment type="cofactor">
    <cofactor evidence="1">
        <name>Mg(2+)</name>
        <dbReference type="ChEBI" id="CHEBI:18420"/>
    </cofactor>
</comment>
<accession>A0A0F9AXJ6</accession>
<dbReference type="EMBL" id="LAZR01040564">
    <property type="protein sequence ID" value="KKL14170.1"/>
    <property type="molecule type" value="Genomic_DNA"/>
</dbReference>
<comment type="subunit">
    <text evidence="4">Homodimer.</text>
</comment>
<dbReference type="Gene3D" id="3.40.50.920">
    <property type="match status" value="1"/>
</dbReference>
<gene>
    <name evidence="11" type="ORF">LCGC14_2518430</name>
</gene>
<dbReference type="InterPro" id="IPR033247">
    <property type="entry name" value="Transketolase_fam"/>
</dbReference>
<dbReference type="AlphaFoldDB" id="A0A0F9AXJ6"/>